<dbReference type="GO" id="GO:0005576">
    <property type="term" value="C:extracellular region"/>
    <property type="evidence" value="ECO:0007669"/>
    <property type="project" value="TreeGrafter"/>
</dbReference>
<dbReference type="SMART" id="SM00280">
    <property type="entry name" value="KAZAL"/>
    <property type="match status" value="1"/>
</dbReference>
<dbReference type="Proteomes" id="UP001497623">
    <property type="component" value="Unassembled WGS sequence"/>
</dbReference>
<keyword evidence="6" id="KW-1185">Reference proteome</keyword>
<dbReference type="CDD" id="cd00104">
    <property type="entry name" value="KAZAL_FS"/>
    <property type="match status" value="1"/>
</dbReference>
<dbReference type="InterPro" id="IPR002350">
    <property type="entry name" value="Kazal_dom"/>
</dbReference>
<comment type="caution">
    <text evidence="5">The sequence shown here is derived from an EMBL/GenBank/DDBJ whole genome shotgun (WGS) entry which is preliminary data.</text>
</comment>
<dbReference type="SUPFAM" id="SSF100895">
    <property type="entry name" value="Kazal-type serine protease inhibitors"/>
    <property type="match status" value="1"/>
</dbReference>
<dbReference type="Gene3D" id="3.10.100.10">
    <property type="entry name" value="Mannose-Binding Protein A, subunit A"/>
    <property type="match status" value="1"/>
</dbReference>
<dbReference type="InterPro" id="IPR036058">
    <property type="entry name" value="Kazal_dom_sf"/>
</dbReference>
<feature type="domain" description="Kazal-like" evidence="4">
    <location>
        <begin position="47"/>
        <end position="100"/>
    </location>
</feature>
<evidence type="ECO:0000256" key="1">
    <source>
        <dbReference type="ARBA" id="ARBA00022690"/>
    </source>
</evidence>
<evidence type="ECO:0000313" key="6">
    <source>
        <dbReference type="Proteomes" id="UP001497623"/>
    </source>
</evidence>
<dbReference type="Gene3D" id="3.30.60.30">
    <property type="match status" value="1"/>
</dbReference>
<sequence>DTCHPNGSPCQGVIGGTCRGRCEPGEVEQGSCSAQRVADVAECICCRKVDDHCSGICTADYSPVCGSDGQTYSNECVLNGARCRNPSDNIVVAHKGECRDGTAEFEQRFIVLGQNKGVTWQRARTLCQDAGYDLADLANPHVDATRLASYLLTKHNLRYYWLGGKGQGSNIAYLSGQVLEPQSPLWRKPDHGFQSSTNYCMYIRDDGNPNPLGTFNCQDNTYMVPLCEVSGQTPPAAPASPLNFPGK</sequence>
<dbReference type="EMBL" id="CAXKWB010038835">
    <property type="protein sequence ID" value="CAL4152427.1"/>
    <property type="molecule type" value="Genomic_DNA"/>
</dbReference>
<dbReference type="InterPro" id="IPR016187">
    <property type="entry name" value="CTDL_fold"/>
</dbReference>
<dbReference type="InterPro" id="IPR050653">
    <property type="entry name" value="Prot_Inhib_GrowthFact_Antg"/>
</dbReference>
<feature type="non-terminal residue" evidence="5">
    <location>
        <position position="1"/>
    </location>
</feature>
<name>A0AAV2RYH3_MEGNR</name>
<evidence type="ECO:0000259" key="4">
    <source>
        <dbReference type="PROSITE" id="PS51465"/>
    </source>
</evidence>
<evidence type="ECO:0000313" key="5">
    <source>
        <dbReference type="EMBL" id="CAL4152427.1"/>
    </source>
</evidence>
<keyword evidence="1" id="KW-0646">Protease inhibitor</keyword>
<accession>A0AAV2RYH3</accession>
<evidence type="ECO:0000256" key="2">
    <source>
        <dbReference type="ARBA" id="ARBA00022900"/>
    </source>
</evidence>
<proteinExistence type="predicted"/>
<dbReference type="PROSITE" id="PS51465">
    <property type="entry name" value="KAZAL_2"/>
    <property type="match status" value="1"/>
</dbReference>
<protein>
    <recommendedName>
        <fullName evidence="4">Kazal-like domain-containing protein</fullName>
    </recommendedName>
</protein>
<organism evidence="5 6">
    <name type="scientific">Meganyctiphanes norvegica</name>
    <name type="common">Northern krill</name>
    <name type="synonym">Thysanopoda norvegica</name>
    <dbReference type="NCBI Taxonomy" id="48144"/>
    <lineage>
        <taxon>Eukaryota</taxon>
        <taxon>Metazoa</taxon>
        <taxon>Ecdysozoa</taxon>
        <taxon>Arthropoda</taxon>
        <taxon>Crustacea</taxon>
        <taxon>Multicrustacea</taxon>
        <taxon>Malacostraca</taxon>
        <taxon>Eumalacostraca</taxon>
        <taxon>Eucarida</taxon>
        <taxon>Euphausiacea</taxon>
        <taxon>Euphausiidae</taxon>
        <taxon>Meganyctiphanes</taxon>
    </lineage>
</organism>
<gene>
    <name evidence="5" type="ORF">MNOR_LOCUS30950</name>
</gene>
<dbReference type="Pfam" id="PF00050">
    <property type="entry name" value="Kazal_1"/>
    <property type="match status" value="1"/>
</dbReference>
<dbReference type="AlphaFoldDB" id="A0AAV2RYH3"/>
<dbReference type="PANTHER" id="PTHR10913:SF45">
    <property type="entry name" value="FOLLISTATIN, ISOFORM A-RELATED"/>
    <property type="match status" value="1"/>
</dbReference>
<dbReference type="GO" id="GO:0030154">
    <property type="term" value="P:cell differentiation"/>
    <property type="evidence" value="ECO:0007669"/>
    <property type="project" value="TreeGrafter"/>
</dbReference>
<keyword evidence="3" id="KW-1015">Disulfide bond</keyword>
<reference evidence="5 6" key="1">
    <citation type="submission" date="2024-05" db="EMBL/GenBank/DDBJ databases">
        <authorList>
            <person name="Wallberg A."/>
        </authorList>
    </citation>
    <scope>NUCLEOTIDE SEQUENCE [LARGE SCALE GENOMIC DNA]</scope>
</reference>
<dbReference type="SUPFAM" id="SSF56436">
    <property type="entry name" value="C-type lectin-like"/>
    <property type="match status" value="1"/>
</dbReference>
<dbReference type="PANTHER" id="PTHR10913">
    <property type="entry name" value="FOLLISTATIN-RELATED"/>
    <property type="match status" value="1"/>
</dbReference>
<evidence type="ECO:0000256" key="3">
    <source>
        <dbReference type="ARBA" id="ARBA00023157"/>
    </source>
</evidence>
<dbReference type="InterPro" id="IPR016186">
    <property type="entry name" value="C-type_lectin-like/link_sf"/>
</dbReference>
<keyword evidence="2" id="KW-0722">Serine protease inhibitor</keyword>